<dbReference type="AlphaFoldDB" id="A0A653F4C4"/>
<sequence>MGSGLAECPGQPPTTPQSGLAAIDAHRGRPTLPAVATIAHQQTTGAAGTSGRTGPAGASGPAVSEPPCVTAGTAGLPGAAGGAVATVSVQQPAVLAAPARHRCVGPVADQRAAQQRPGGRVDNAERLLLNALK</sequence>
<dbReference type="EMBL" id="LR589181">
    <property type="protein sequence ID" value="VTP04021.1"/>
    <property type="molecule type" value="Genomic_DNA"/>
</dbReference>
<name>A0A653F4C4_9MYCO</name>
<accession>A0A653F4C4</accession>
<gene>
    <name evidence="2" type="ORF">BIN_B_05353</name>
</gene>
<feature type="compositionally biased region" description="Low complexity" evidence="1">
    <location>
        <begin position="43"/>
        <end position="62"/>
    </location>
</feature>
<feature type="region of interest" description="Disordered" evidence="1">
    <location>
        <begin position="1"/>
        <end position="69"/>
    </location>
</feature>
<evidence type="ECO:0000313" key="2">
    <source>
        <dbReference type="EMBL" id="VTP04021.1"/>
    </source>
</evidence>
<protein>
    <submittedName>
        <fullName evidence="2">Uncharacterized protein</fullName>
    </submittedName>
</protein>
<organism evidence="2">
    <name type="scientific">Mycobacterium riyadhense</name>
    <dbReference type="NCBI Taxonomy" id="486698"/>
    <lineage>
        <taxon>Bacteria</taxon>
        <taxon>Bacillati</taxon>
        <taxon>Actinomycetota</taxon>
        <taxon>Actinomycetes</taxon>
        <taxon>Mycobacteriales</taxon>
        <taxon>Mycobacteriaceae</taxon>
        <taxon>Mycobacterium</taxon>
    </lineage>
</organism>
<proteinExistence type="predicted"/>
<evidence type="ECO:0000256" key="1">
    <source>
        <dbReference type="SAM" id="MobiDB-lite"/>
    </source>
</evidence>
<reference evidence="2" key="1">
    <citation type="submission" date="2019-05" db="EMBL/GenBank/DDBJ databases">
        <authorList>
            <person name="Naeem R."/>
            <person name="Antony C."/>
            <person name="Guan Q."/>
        </authorList>
    </citation>
    <scope>NUCLEOTIDE SEQUENCE</scope>
    <source>
        <strain evidence="2">2</strain>
    </source>
</reference>